<protein>
    <submittedName>
        <fullName evidence="4">GNAT family N-acetyltransferase</fullName>
        <ecNumber evidence="4">2.3.1.-</ecNumber>
    </submittedName>
</protein>
<dbReference type="Gene3D" id="3.40.630.30">
    <property type="match status" value="1"/>
</dbReference>
<dbReference type="EC" id="2.3.1.-" evidence="4"/>
<dbReference type="Proteomes" id="UP001592581">
    <property type="component" value="Unassembled WGS sequence"/>
</dbReference>
<evidence type="ECO:0000256" key="1">
    <source>
        <dbReference type="ARBA" id="ARBA00022679"/>
    </source>
</evidence>
<dbReference type="RefSeq" id="WP_380567569.1">
    <property type="nucleotide sequence ID" value="NZ_JBEUKS010000012.1"/>
</dbReference>
<dbReference type="Pfam" id="PF00583">
    <property type="entry name" value="Acetyltransf_1"/>
    <property type="match status" value="2"/>
</dbReference>
<evidence type="ECO:0000259" key="3">
    <source>
        <dbReference type="PROSITE" id="PS51186"/>
    </source>
</evidence>
<feature type="domain" description="N-acetyltransferase" evidence="3">
    <location>
        <begin position="1"/>
        <end position="156"/>
    </location>
</feature>
<reference evidence="4 5" key="1">
    <citation type="submission" date="2024-06" db="EMBL/GenBank/DDBJ databases">
        <authorList>
            <person name="Lee S.D."/>
        </authorList>
    </citation>
    <scope>NUCLEOTIDE SEQUENCE [LARGE SCALE GENOMIC DNA]</scope>
    <source>
        <strain evidence="4 5">N1-10</strain>
    </source>
</reference>
<evidence type="ECO:0000256" key="2">
    <source>
        <dbReference type="ARBA" id="ARBA00023315"/>
    </source>
</evidence>
<dbReference type="GO" id="GO:0016746">
    <property type="term" value="F:acyltransferase activity"/>
    <property type="evidence" value="ECO:0007669"/>
    <property type="project" value="UniProtKB-KW"/>
</dbReference>
<dbReference type="PANTHER" id="PTHR43877">
    <property type="entry name" value="AMINOALKYLPHOSPHONATE N-ACETYLTRANSFERASE-RELATED-RELATED"/>
    <property type="match status" value="1"/>
</dbReference>
<keyword evidence="2 4" id="KW-0012">Acyltransferase</keyword>
<gene>
    <name evidence="4" type="ORF">ABUW04_29975</name>
</gene>
<dbReference type="CDD" id="cd04301">
    <property type="entry name" value="NAT_SF"/>
    <property type="match status" value="2"/>
</dbReference>
<feature type="domain" description="N-acetyltransferase" evidence="3">
    <location>
        <begin position="186"/>
        <end position="335"/>
    </location>
</feature>
<dbReference type="InterPro" id="IPR000182">
    <property type="entry name" value="GNAT_dom"/>
</dbReference>
<evidence type="ECO:0000313" key="5">
    <source>
        <dbReference type="Proteomes" id="UP001592581"/>
    </source>
</evidence>
<dbReference type="InterPro" id="IPR016181">
    <property type="entry name" value="Acyl_CoA_acyltransferase"/>
</dbReference>
<accession>A0ABV6XW37</accession>
<dbReference type="PROSITE" id="PS51186">
    <property type="entry name" value="GNAT"/>
    <property type="match status" value="2"/>
</dbReference>
<name>A0ABV6XW37_9ACTN</name>
<dbReference type="EMBL" id="JBEUKS010000012">
    <property type="protein sequence ID" value="MFC1442488.1"/>
    <property type="molecule type" value="Genomic_DNA"/>
</dbReference>
<dbReference type="InterPro" id="IPR050832">
    <property type="entry name" value="Bact_Acetyltransf"/>
</dbReference>
<comment type="caution">
    <text evidence="4">The sequence shown here is derived from an EMBL/GenBank/DDBJ whole genome shotgun (WGS) entry which is preliminary data.</text>
</comment>
<proteinExistence type="predicted"/>
<keyword evidence="5" id="KW-1185">Reference proteome</keyword>
<evidence type="ECO:0000313" key="4">
    <source>
        <dbReference type="EMBL" id="MFC1442488.1"/>
    </source>
</evidence>
<keyword evidence="1 4" id="KW-0808">Transferase</keyword>
<dbReference type="SUPFAM" id="SSF55729">
    <property type="entry name" value="Acyl-CoA N-acyltransferases (Nat)"/>
    <property type="match status" value="2"/>
</dbReference>
<sequence length="339" mass="37348">MEIRRFVPVEASEAEFAGFHELTLASIAVDRPDAPVPSREAVVADLLEPVTGPGPSLFWTAHRSGRLAGVADVHLPEAENGHIASVRITVDPASRRRGIGTALLREALPELRRRGRTLVVCHGVTEGGDGEKWAYALGFRQVHRRVLQRLMIADVDPGLWEVQAPSGYHLEQWLAAAPASLVDSFARARGAIHDAPVGTSSYSTPRWDAKLVREEERDWAARGFEYFVAAACDEGGQVVGLTELVRHPNQPGDGWQQYTAVLPEHRGRGLGRFAKAAMMRRLVAERPQMVWISTSTGAENTHMIEVNLRLGYTTVRTVVVVEAGLDALETRLRQDRTPR</sequence>
<organism evidence="4 5">
    <name type="scientific">Streptacidiphilus jeojiensis</name>
    <dbReference type="NCBI Taxonomy" id="3229225"/>
    <lineage>
        <taxon>Bacteria</taxon>
        <taxon>Bacillati</taxon>
        <taxon>Actinomycetota</taxon>
        <taxon>Actinomycetes</taxon>
        <taxon>Kitasatosporales</taxon>
        <taxon>Streptomycetaceae</taxon>
        <taxon>Streptacidiphilus</taxon>
    </lineage>
</organism>